<feature type="domain" description="Anti-sigma K factor RskA C-terminal" evidence="2">
    <location>
        <begin position="13"/>
        <end position="154"/>
    </location>
</feature>
<evidence type="ECO:0000256" key="1">
    <source>
        <dbReference type="SAM" id="Phobius"/>
    </source>
</evidence>
<evidence type="ECO:0000259" key="2">
    <source>
        <dbReference type="Pfam" id="PF10099"/>
    </source>
</evidence>
<dbReference type="Pfam" id="PF10099">
    <property type="entry name" value="RskA_C"/>
    <property type="match status" value="1"/>
</dbReference>
<reference evidence="3 4" key="1">
    <citation type="journal article" date="2015" name="Nature">
        <title>rRNA introns, odd ribosomes, and small enigmatic genomes across a large radiation of phyla.</title>
        <authorList>
            <person name="Brown C.T."/>
            <person name="Hug L.A."/>
            <person name="Thomas B.C."/>
            <person name="Sharon I."/>
            <person name="Castelle C.J."/>
            <person name="Singh A."/>
            <person name="Wilkins M.J."/>
            <person name="Williams K.H."/>
            <person name="Banfield J.F."/>
        </authorList>
    </citation>
    <scope>NUCLEOTIDE SEQUENCE [LARGE SCALE GENOMIC DNA]</scope>
</reference>
<organism evidence="3 4">
    <name type="scientific">Candidatus Woesebacteria bacterium GW2011_GWE1_45_18</name>
    <dbReference type="NCBI Taxonomy" id="1618598"/>
    <lineage>
        <taxon>Bacteria</taxon>
        <taxon>Candidatus Woeseibacteriota</taxon>
    </lineage>
</organism>
<keyword evidence="1" id="KW-1133">Transmembrane helix</keyword>
<proteinExistence type="predicted"/>
<name>A0A0G1M7K9_9BACT</name>
<gene>
    <name evidence="3" type="ORF">UX03_C0001G0006</name>
</gene>
<keyword evidence="1" id="KW-0472">Membrane</keyword>
<dbReference type="InterPro" id="IPR018764">
    <property type="entry name" value="RskA_C"/>
</dbReference>
<dbReference type="AlphaFoldDB" id="A0A0G1M7K9"/>
<accession>A0A0G1M7K9</accession>
<protein>
    <recommendedName>
        <fullName evidence="2">Anti-sigma K factor RskA C-terminal domain-containing protein</fullName>
    </recommendedName>
</protein>
<dbReference type="GO" id="GO:0005886">
    <property type="term" value="C:plasma membrane"/>
    <property type="evidence" value="ECO:0007669"/>
    <property type="project" value="InterPro"/>
</dbReference>
<dbReference type="EMBL" id="LCKQ01000001">
    <property type="protein sequence ID" value="KKU04221.1"/>
    <property type="molecule type" value="Genomic_DNA"/>
</dbReference>
<keyword evidence="1" id="KW-0812">Transmembrane</keyword>
<dbReference type="Proteomes" id="UP000034086">
    <property type="component" value="Unassembled WGS sequence"/>
</dbReference>
<evidence type="ECO:0000313" key="4">
    <source>
        <dbReference type="Proteomes" id="UP000034086"/>
    </source>
</evidence>
<evidence type="ECO:0000313" key="3">
    <source>
        <dbReference type="EMBL" id="KKU04221.1"/>
    </source>
</evidence>
<sequence length="163" mass="18157">MRRREIVIGLIILAVVAGAIVWIRRTRTQEEPLPTPSIEEKIERTFNLEIPEDVERADLNDVTGGTGSGIATRKYESGRFSHTVLADLPDPTAGYFYEGWLVRGKEGDANFAFISTGRMRVAKGGYLLEFTSSTDYSAYNGVVVTLERVDDKKPETHILEGSF</sequence>
<comment type="caution">
    <text evidence="3">The sequence shown here is derived from an EMBL/GenBank/DDBJ whole genome shotgun (WGS) entry which is preliminary data.</text>
</comment>
<feature type="transmembrane region" description="Helical" evidence="1">
    <location>
        <begin position="6"/>
        <end position="23"/>
    </location>
</feature>